<organism evidence="1 2">
    <name type="scientific">Catharanthus roseus</name>
    <name type="common">Madagascar periwinkle</name>
    <name type="synonym">Vinca rosea</name>
    <dbReference type="NCBI Taxonomy" id="4058"/>
    <lineage>
        <taxon>Eukaryota</taxon>
        <taxon>Viridiplantae</taxon>
        <taxon>Streptophyta</taxon>
        <taxon>Embryophyta</taxon>
        <taxon>Tracheophyta</taxon>
        <taxon>Spermatophyta</taxon>
        <taxon>Magnoliopsida</taxon>
        <taxon>eudicotyledons</taxon>
        <taxon>Gunneridae</taxon>
        <taxon>Pentapetalae</taxon>
        <taxon>asterids</taxon>
        <taxon>lamiids</taxon>
        <taxon>Gentianales</taxon>
        <taxon>Apocynaceae</taxon>
        <taxon>Rauvolfioideae</taxon>
        <taxon>Vinceae</taxon>
        <taxon>Catharanthinae</taxon>
        <taxon>Catharanthus</taxon>
    </lineage>
</organism>
<reference evidence="2" key="1">
    <citation type="journal article" date="2023" name="Nat. Plants">
        <title>Single-cell RNA sequencing provides a high-resolution roadmap for understanding the multicellular compartmentation of specialized metabolism.</title>
        <authorList>
            <person name="Sun S."/>
            <person name="Shen X."/>
            <person name="Li Y."/>
            <person name="Li Y."/>
            <person name="Wang S."/>
            <person name="Li R."/>
            <person name="Zhang H."/>
            <person name="Shen G."/>
            <person name="Guo B."/>
            <person name="Wei J."/>
            <person name="Xu J."/>
            <person name="St-Pierre B."/>
            <person name="Chen S."/>
            <person name="Sun C."/>
        </authorList>
    </citation>
    <scope>NUCLEOTIDE SEQUENCE [LARGE SCALE GENOMIC DNA]</scope>
</reference>
<protein>
    <submittedName>
        <fullName evidence="1">Uncharacterized protein</fullName>
    </submittedName>
</protein>
<proteinExistence type="predicted"/>
<comment type="caution">
    <text evidence="1">The sequence shown here is derived from an EMBL/GenBank/DDBJ whole genome shotgun (WGS) entry which is preliminary data.</text>
</comment>
<evidence type="ECO:0000313" key="1">
    <source>
        <dbReference type="EMBL" id="KAI5678831.1"/>
    </source>
</evidence>
<dbReference type="EMBL" id="CM044702">
    <property type="protein sequence ID" value="KAI5678831.1"/>
    <property type="molecule type" value="Genomic_DNA"/>
</dbReference>
<evidence type="ECO:0000313" key="2">
    <source>
        <dbReference type="Proteomes" id="UP001060085"/>
    </source>
</evidence>
<keyword evidence="2" id="KW-1185">Reference proteome</keyword>
<gene>
    <name evidence="1" type="ORF">M9H77_09781</name>
</gene>
<dbReference type="Proteomes" id="UP001060085">
    <property type="component" value="Linkage Group LG02"/>
</dbReference>
<name>A0ACC0C1R8_CATRO</name>
<accession>A0ACC0C1R8</accession>
<sequence>MSEEVSIINGLDSILLEEEEEEEEEDKKAKRYEKEEGTETIMGRTGLEETEAMDGSDHIVDFPGFQTQVPKQDNNKVKVIRSPLSRLQRRAPRPLQLKPAAAAKSGGYNADCSSSSSSSSFGSCYNHMSKDPIPLLSPLVLPSLLESVHGEN</sequence>